<name>A0A923FG07_9PSED</name>
<organism evidence="1">
    <name type="scientific">Pseudomonas zanjanensis</name>
    <dbReference type="NCBI Taxonomy" id="2745496"/>
    <lineage>
        <taxon>Bacteria</taxon>
        <taxon>Pseudomonadati</taxon>
        <taxon>Pseudomonadota</taxon>
        <taxon>Gammaproteobacteria</taxon>
        <taxon>Pseudomonadales</taxon>
        <taxon>Pseudomonadaceae</taxon>
        <taxon>Pseudomonas</taxon>
    </lineage>
</organism>
<accession>A0A923FG07</accession>
<reference evidence="1" key="2">
    <citation type="submission" date="2020-07" db="EMBL/GenBank/DDBJ databases">
        <authorList>
            <person name="Lood C."/>
            <person name="Girard L."/>
        </authorList>
    </citation>
    <scope>NUCLEOTIDE SEQUENCE</scope>
    <source>
        <strain evidence="1">SWRI12</strain>
    </source>
</reference>
<sequence length="88" mass="9749">MRFKEKARLQRALLFIRETTKAKESNATRKPNFYPVARELAPAGLRSSPKSSGSINLIHPVPGGVCFAAQREQALIKQNPSPCSPKLF</sequence>
<protein>
    <submittedName>
        <fullName evidence="1">Uncharacterized protein</fullName>
    </submittedName>
</protein>
<dbReference type="AlphaFoldDB" id="A0A923FG07"/>
<reference evidence="1" key="1">
    <citation type="journal article" date="2020" name="Microorganisms">
        <title>Reliable Identification of Environmental Pseudomonas Isolates Using the rpoD Gene.</title>
        <authorList>
            <consortium name="The Broad Institute Genome Sequencing Platform"/>
            <person name="Girard L."/>
            <person name="Lood C."/>
            <person name="Rokni-Zadeh H."/>
            <person name="van Noort V."/>
            <person name="Lavigne R."/>
            <person name="De Mot R."/>
        </authorList>
    </citation>
    <scope>NUCLEOTIDE SEQUENCE</scope>
    <source>
        <strain evidence="1">SWRI12</strain>
    </source>
</reference>
<comment type="caution">
    <text evidence="1">The sequence shown here is derived from an EMBL/GenBank/DDBJ whole genome shotgun (WGS) entry which is preliminary data.</text>
</comment>
<proteinExistence type="predicted"/>
<dbReference type="EMBL" id="JABWRB010000028">
    <property type="protein sequence ID" value="MBC3391960.1"/>
    <property type="molecule type" value="Genomic_DNA"/>
</dbReference>
<gene>
    <name evidence="1" type="ORF">HU715_20080</name>
</gene>
<evidence type="ECO:0000313" key="1">
    <source>
        <dbReference type="EMBL" id="MBC3391960.1"/>
    </source>
</evidence>